<gene>
    <name evidence="7" type="ORF">OnM2_041019</name>
</gene>
<dbReference type="InterPro" id="IPR036910">
    <property type="entry name" value="HMG_box_dom_sf"/>
</dbReference>
<organism evidence="7 8">
    <name type="scientific">Erysiphe neolycopersici</name>
    <dbReference type="NCBI Taxonomy" id="212602"/>
    <lineage>
        <taxon>Eukaryota</taxon>
        <taxon>Fungi</taxon>
        <taxon>Dikarya</taxon>
        <taxon>Ascomycota</taxon>
        <taxon>Pezizomycotina</taxon>
        <taxon>Leotiomycetes</taxon>
        <taxon>Erysiphales</taxon>
        <taxon>Erysiphaceae</taxon>
        <taxon>Erysiphe</taxon>
    </lineage>
</organism>
<feature type="region of interest" description="Disordered" evidence="5">
    <location>
        <begin position="80"/>
        <end position="117"/>
    </location>
</feature>
<evidence type="ECO:0000256" key="5">
    <source>
        <dbReference type="SAM" id="MobiDB-lite"/>
    </source>
</evidence>
<dbReference type="PANTHER" id="PTHR46318">
    <property type="entry name" value="UPSTREAM BINDING TRANSCRIPTION FACTOR"/>
    <property type="match status" value="1"/>
</dbReference>
<evidence type="ECO:0000313" key="7">
    <source>
        <dbReference type="EMBL" id="RKF61503.1"/>
    </source>
</evidence>
<dbReference type="STRING" id="212602.A0A420HVM9"/>
<keyword evidence="8" id="KW-1185">Reference proteome</keyword>
<proteinExistence type="predicted"/>
<evidence type="ECO:0000256" key="4">
    <source>
        <dbReference type="PROSITE-ProRule" id="PRU00267"/>
    </source>
</evidence>
<dbReference type="Gene3D" id="1.10.30.10">
    <property type="entry name" value="High mobility group box domain"/>
    <property type="match status" value="2"/>
</dbReference>
<dbReference type="PROSITE" id="PS50118">
    <property type="entry name" value="HMG_BOX_2"/>
    <property type="match status" value="1"/>
</dbReference>
<reference evidence="7 8" key="1">
    <citation type="journal article" date="2018" name="BMC Genomics">
        <title>Comparative genome analyses reveal sequence features reflecting distinct modes of host-adaptation between dicot and monocot powdery mildew.</title>
        <authorList>
            <person name="Wu Y."/>
            <person name="Ma X."/>
            <person name="Pan Z."/>
            <person name="Kale S.D."/>
            <person name="Song Y."/>
            <person name="King H."/>
            <person name="Zhang Q."/>
            <person name="Presley C."/>
            <person name="Deng X."/>
            <person name="Wei C.I."/>
            <person name="Xiao S."/>
        </authorList>
    </citation>
    <scope>NUCLEOTIDE SEQUENCE [LARGE SCALE GENOMIC DNA]</scope>
    <source>
        <strain evidence="7">UMSG2</strain>
    </source>
</reference>
<evidence type="ECO:0000256" key="1">
    <source>
        <dbReference type="ARBA" id="ARBA00004123"/>
    </source>
</evidence>
<dbReference type="EMBL" id="MCFK01004147">
    <property type="protein sequence ID" value="RKF61503.1"/>
    <property type="molecule type" value="Genomic_DNA"/>
</dbReference>
<dbReference type="InterPro" id="IPR051762">
    <property type="entry name" value="UBF1"/>
</dbReference>
<dbReference type="GO" id="GO:0005634">
    <property type="term" value="C:nucleus"/>
    <property type="evidence" value="ECO:0007669"/>
    <property type="project" value="UniProtKB-SubCell"/>
</dbReference>
<dbReference type="OrthoDB" id="1919336at2759"/>
<feature type="domain" description="HMG box" evidence="6">
    <location>
        <begin position="241"/>
        <end position="308"/>
    </location>
</feature>
<keyword evidence="3 4" id="KW-0539">Nucleus</keyword>
<sequence>MLLSSIGRSSLERVLSLNTSSTSSALHGIIHIPRIRIAIFYRDVSASFFSTYLSKRQYTASRTATSKSRSNPSATKLALKATKSSATKVANKSPKGKQLKEKPSKTLTKKPKKARKVLSSQEKLAIKTMTLKAQALRPPKKLPSSARTTYMAKNLKGTSGDEITSRFTEVSQAWKNITQHEREEYESLARANRDKNEKVLTEWLSNYTPDQIRTANNARRQISKMDEVKKYWKKIQDPRLPKQPSTRFTIFTQERFKSGDFKGVDVLDATKQLVKEYFALSPVERKKYHDKFLQSRNQYIKDHIAAFNREPKCATKKVN</sequence>
<dbReference type="SUPFAM" id="SSF47095">
    <property type="entry name" value="HMG-box"/>
    <property type="match status" value="2"/>
</dbReference>
<name>A0A420HVM9_9PEZI</name>
<feature type="DNA-binding region" description="HMG box" evidence="4">
    <location>
        <begin position="241"/>
        <end position="308"/>
    </location>
</feature>
<dbReference type="InterPro" id="IPR009071">
    <property type="entry name" value="HMG_box_dom"/>
</dbReference>
<evidence type="ECO:0000313" key="8">
    <source>
        <dbReference type="Proteomes" id="UP000286134"/>
    </source>
</evidence>
<dbReference type="GO" id="GO:0003677">
    <property type="term" value="F:DNA binding"/>
    <property type="evidence" value="ECO:0007669"/>
    <property type="project" value="UniProtKB-UniRule"/>
</dbReference>
<evidence type="ECO:0000256" key="2">
    <source>
        <dbReference type="ARBA" id="ARBA00023125"/>
    </source>
</evidence>
<evidence type="ECO:0000256" key="3">
    <source>
        <dbReference type="ARBA" id="ARBA00023242"/>
    </source>
</evidence>
<protein>
    <submittedName>
        <fullName evidence="7">Putative hmg box protein</fullName>
    </submittedName>
</protein>
<accession>A0A420HVM9</accession>
<dbReference type="Proteomes" id="UP000286134">
    <property type="component" value="Unassembled WGS sequence"/>
</dbReference>
<evidence type="ECO:0000259" key="6">
    <source>
        <dbReference type="PROSITE" id="PS50118"/>
    </source>
</evidence>
<dbReference type="AlphaFoldDB" id="A0A420HVM9"/>
<keyword evidence="2 4" id="KW-0238">DNA-binding</keyword>
<feature type="compositionally biased region" description="Basic residues" evidence="5">
    <location>
        <begin position="107"/>
        <end position="116"/>
    </location>
</feature>
<comment type="caution">
    <text evidence="7">The sequence shown here is derived from an EMBL/GenBank/DDBJ whole genome shotgun (WGS) entry which is preliminary data.</text>
</comment>
<comment type="subcellular location">
    <subcellularLocation>
        <location evidence="1">Nucleus</location>
    </subcellularLocation>
</comment>